<comment type="function">
    <text evidence="4">This protein is one of the early assembly proteins of the 50S ribosomal subunit, although it is not seen to bind rRNA by itself. It is important during the early stages of 50S assembly.</text>
</comment>
<evidence type="ECO:0000313" key="5">
    <source>
        <dbReference type="EMBL" id="OGZ61455.1"/>
    </source>
</evidence>
<dbReference type="EMBL" id="MHOJ01000042">
    <property type="protein sequence ID" value="OGZ61455.1"/>
    <property type="molecule type" value="Genomic_DNA"/>
</dbReference>
<protein>
    <recommendedName>
        <fullName evidence="4">Large ribosomal subunit protein uL13</fullName>
    </recommendedName>
</protein>
<reference evidence="5 6" key="1">
    <citation type="journal article" date="2016" name="Nat. Commun.">
        <title>Thousands of microbial genomes shed light on interconnected biogeochemical processes in an aquifer system.</title>
        <authorList>
            <person name="Anantharaman K."/>
            <person name="Brown C.T."/>
            <person name="Hug L.A."/>
            <person name="Sharon I."/>
            <person name="Castelle C.J."/>
            <person name="Probst A.J."/>
            <person name="Thomas B.C."/>
            <person name="Singh A."/>
            <person name="Wilkins M.J."/>
            <person name="Karaoz U."/>
            <person name="Brodie E.L."/>
            <person name="Williams K.H."/>
            <person name="Hubbard S.S."/>
            <person name="Banfield J.F."/>
        </authorList>
    </citation>
    <scope>NUCLEOTIDE SEQUENCE [LARGE SCALE GENOMIC DNA]</scope>
</reference>
<dbReference type="CDD" id="cd00392">
    <property type="entry name" value="Ribosomal_L13"/>
    <property type="match status" value="1"/>
</dbReference>
<dbReference type="InterPro" id="IPR036899">
    <property type="entry name" value="Ribosomal_uL13_sf"/>
</dbReference>
<dbReference type="Proteomes" id="UP000178509">
    <property type="component" value="Unassembled WGS sequence"/>
</dbReference>
<dbReference type="GO" id="GO:1990904">
    <property type="term" value="C:ribonucleoprotein complex"/>
    <property type="evidence" value="ECO:0007669"/>
    <property type="project" value="UniProtKB-KW"/>
</dbReference>
<comment type="similarity">
    <text evidence="1 4">Belongs to the universal ribosomal protein uL13 family.</text>
</comment>
<dbReference type="GO" id="GO:0003735">
    <property type="term" value="F:structural constituent of ribosome"/>
    <property type="evidence" value="ECO:0007669"/>
    <property type="project" value="InterPro"/>
</dbReference>
<dbReference type="STRING" id="1802164.A3H51_03105"/>
<dbReference type="Gene3D" id="3.90.1180.10">
    <property type="entry name" value="Ribosomal protein L13"/>
    <property type="match status" value="1"/>
</dbReference>
<dbReference type="HAMAP" id="MF_01366">
    <property type="entry name" value="Ribosomal_uL13"/>
    <property type="match status" value="1"/>
</dbReference>
<keyword evidence="3 4" id="KW-0687">Ribonucleoprotein</keyword>
<keyword evidence="2 4" id="KW-0689">Ribosomal protein</keyword>
<accession>A0A1G2HG35</accession>
<dbReference type="InterPro" id="IPR005822">
    <property type="entry name" value="Ribosomal_uL13"/>
</dbReference>
<organism evidence="5 6">
    <name type="scientific">Candidatus Spechtbacteria bacterium RIFCSPLOWO2_02_FULL_38_8</name>
    <dbReference type="NCBI Taxonomy" id="1802164"/>
    <lineage>
        <taxon>Bacteria</taxon>
        <taxon>Candidatus Spechtiibacteriota</taxon>
    </lineage>
</organism>
<sequence>MPTKTKKNINSKAEIIELDAENQVLGRLAVQAAKYLQGKHRTDYQPNKSGETVVKIKNAKKIEITGKKETDKMYWSHSGYAGGLYGRTYKEVFKKSPQRVIEYAVSGMLPKNKLRRERMKRLIIEL</sequence>
<dbReference type="AlphaFoldDB" id="A0A1G2HG35"/>
<dbReference type="GO" id="GO:0005840">
    <property type="term" value="C:ribosome"/>
    <property type="evidence" value="ECO:0007669"/>
    <property type="project" value="UniProtKB-KW"/>
</dbReference>
<dbReference type="SUPFAM" id="SSF52161">
    <property type="entry name" value="Ribosomal protein L13"/>
    <property type="match status" value="1"/>
</dbReference>
<gene>
    <name evidence="4" type="primary">rplM</name>
    <name evidence="5" type="ORF">A3H51_03105</name>
</gene>
<dbReference type="GO" id="GO:0006412">
    <property type="term" value="P:translation"/>
    <property type="evidence" value="ECO:0007669"/>
    <property type="project" value="UniProtKB-UniRule"/>
</dbReference>
<dbReference type="GO" id="GO:0017148">
    <property type="term" value="P:negative regulation of translation"/>
    <property type="evidence" value="ECO:0007669"/>
    <property type="project" value="TreeGrafter"/>
</dbReference>
<proteinExistence type="inferred from homology"/>
<dbReference type="Pfam" id="PF00572">
    <property type="entry name" value="Ribosomal_L13"/>
    <property type="match status" value="1"/>
</dbReference>
<comment type="subunit">
    <text evidence="4">Part of the 50S ribosomal subunit.</text>
</comment>
<name>A0A1G2HG35_9BACT</name>
<dbReference type="GO" id="GO:0003729">
    <property type="term" value="F:mRNA binding"/>
    <property type="evidence" value="ECO:0007669"/>
    <property type="project" value="TreeGrafter"/>
</dbReference>
<evidence type="ECO:0000256" key="4">
    <source>
        <dbReference type="HAMAP-Rule" id="MF_01366"/>
    </source>
</evidence>
<dbReference type="InterPro" id="IPR005823">
    <property type="entry name" value="Ribosomal_uL13_bac-type"/>
</dbReference>
<evidence type="ECO:0000313" key="6">
    <source>
        <dbReference type="Proteomes" id="UP000178509"/>
    </source>
</evidence>
<dbReference type="PANTHER" id="PTHR11545">
    <property type="entry name" value="RIBOSOMAL PROTEIN L13"/>
    <property type="match status" value="1"/>
</dbReference>
<evidence type="ECO:0000256" key="1">
    <source>
        <dbReference type="ARBA" id="ARBA00006227"/>
    </source>
</evidence>
<dbReference type="PIRSF" id="PIRSF002181">
    <property type="entry name" value="Ribosomal_L13"/>
    <property type="match status" value="1"/>
</dbReference>
<evidence type="ECO:0000256" key="2">
    <source>
        <dbReference type="ARBA" id="ARBA00022980"/>
    </source>
</evidence>
<dbReference type="PANTHER" id="PTHR11545:SF2">
    <property type="entry name" value="LARGE RIBOSOMAL SUBUNIT PROTEIN UL13M"/>
    <property type="match status" value="1"/>
</dbReference>
<evidence type="ECO:0000256" key="3">
    <source>
        <dbReference type="ARBA" id="ARBA00023274"/>
    </source>
</evidence>
<comment type="caution">
    <text evidence="5">The sequence shown here is derived from an EMBL/GenBank/DDBJ whole genome shotgun (WGS) entry which is preliminary data.</text>
</comment>
<dbReference type="NCBIfam" id="TIGR01066">
    <property type="entry name" value="rplM_bact"/>
    <property type="match status" value="1"/>
</dbReference>